<evidence type="ECO:0000313" key="1">
    <source>
        <dbReference type="EMBL" id="RGY08208.1"/>
    </source>
</evidence>
<dbReference type="Proteomes" id="UP000284434">
    <property type="component" value="Unassembled WGS sequence"/>
</dbReference>
<reference evidence="1 2" key="1">
    <citation type="submission" date="2018-08" db="EMBL/GenBank/DDBJ databases">
        <title>A genome reference for cultivated species of the human gut microbiota.</title>
        <authorList>
            <person name="Zou Y."/>
            <person name="Xue W."/>
            <person name="Luo G."/>
        </authorList>
    </citation>
    <scope>NUCLEOTIDE SEQUENCE [LARGE SCALE GENOMIC DNA]</scope>
    <source>
        <strain evidence="1 2">OF03-11</strain>
    </source>
</reference>
<organism evidence="1 2">
    <name type="scientific">Odoribacter splanchnicus</name>
    <dbReference type="NCBI Taxonomy" id="28118"/>
    <lineage>
        <taxon>Bacteria</taxon>
        <taxon>Pseudomonadati</taxon>
        <taxon>Bacteroidota</taxon>
        <taxon>Bacteroidia</taxon>
        <taxon>Bacteroidales</taxon>
        <taxon>Odoribacteraceae</taxon>
        <taxon>Odoribacter</taxon>
    </lineage>
</organism>
<accession>A0A413IE12</accession>
<name>A0A413IE12_9BACT</name>
<sequence>MEANDFIKYCHTLLQIISIPMDISTLHSEQNIMILHNLQLEGFMDLSVRENGIMFSFGAGDKNVYLIKNTDKHLFDPPVYYNDGNPFLDSSSKLLLIRLAVWISKKSKNKISCKRYNFIKVRELFSTWIREDYYLFSALLLNTDLSSFVVENGFTEELTFIAPSPEVLDNILQSVDCKKESSEQKFSSNKVFEFDLSGAKVNIELAYSSDNPQTEIDKWLSILKSEELDKMKTRLSKKLTKDVFSQTDNVSKHDLVEQTNLLCGDLSIDKIIVDKGYITIIFLAPNVLPDYVINCQLNKRLSIIDYYLE</sequence>
<protein>
    <submittedName>
        <fullName evidence="1">Uncharacterized protein</fullName>
    </submittedName>
</protein>
<dbReference type="RefSeq" id="WP_087383445.1">
    <property type="nucleotide sequence ID" value="NZ_NFIM01000023.1"/>
</dbReference>
<proteinExistence type="predicted"/>
<evidence type="ECO:0000313" key="2">
    <source>
        <dbReference type="Proteomes" id="UP000284434"/>
    </source>
</evidence>
<gene>
    <name evidence="1" type="ORF">DXA53_06060</name>
</gene>
<dbReference type="EMBL" id="QSCO01000006">
    <property type="protein sequence ID" value="RGY08208.1"/>
    <property type="molecule type" value="Genomic_DNA"/>
</dbReference>
<comment type="caution">
    <text evidence="1">The sequence shown here is derived from an EMBL/GenBank/DDBJ whole genome shotgun (WGS) entry which is preliminary data.</text>
</comment>
<dbReference type="AlphaFoldDB" id="A0A413IE12"/>